<comment type="caution">
    <text evidence="1">The sequence shown here is derived from an EMBL/GenBank/DDBJ whole genome shotgun (WGS) entry which is preliminary data.</text>
</comment>
<name>A0A211YRR1_9CREN</name>
<proteinExistence type="predicted"/>
<evidence type="ECO:0000313" key="2">
    <source>
        <dbReference type="Proteomes" id="UP000196694"/>
    </source>
</evidence>
<dbReference type="AlphaFoldDB" id="A0A211YRR1"/>
<dbReference type="EMBL" id="NCQP01000001">
    <property type="protein sequence ID" value="OWJ55604.1"/>
    <property type="molecule type" value="Genomic_DNA"/>
</dbReference>
<gene>
    <name evidence="1" type="ORF">Pdsh_02115</name>
</gene>
<evidence type="ECO:0000313" key="1">
    <source>
        <dbReference type="EMBL" id="OWJ55604.1"/>
    </source>
</evidence>
<organism evidence="1 2">
    <name type="scientific">Pyrodictium delaneyi</name>
    <dbReference type="NCBI Taxonomy" id="1273541"/>
    <lineage>
        <taxon>Archaea</taxon>
        <taxon>Thermoproteota</taxon>
        <taxon>Thermoprotei</taxon>
        <taxon>Desulfurococcales</taxon>
        <taxon>Pyrodictiaceae</taxon>
        <taxon>Pyrodictium</taxon>
    </lineage>
</organism>
<reference evidence="1 2" key="1">
    <citation type="submission" date="2017-05" db="EMBL/GenBank/DDBJ databases">
        <title>The draft genome of the hyperthermophilic archaeon 'Pyrodictium delaneyi strain Hulk', an iron and nitrate reducer, reveals the capacity for sulfate reduction.</title>
        <authorList>
            <person name="Demey L.M."/>
            <person name="Miller C."/>
            <person name="Manzella M."/>
            <person name="Reguera G."/>
            <person name="Kashefi K."/>
        </authorList>
    </citation>
    <scope>NUCLEOTIDE SEQUENCE [LARGE SCALE GENOMIC DNA]</scope>
    <source>
        <strain evidence="1 2">Hulk</strain>
    </source>
</reference>
<accession>A0A211YRR1</accession>
<keyword evidence="2" id="KW-1185">Reference proteome</keyword>
<protein>
    <submittedName>
        <fullName evidence="1">Uncharacterized protein</fullName>
    </submittedName>
</protein>
<sequence length="79" mass="8933">MADVAVRPGLTRDTIAGMAWVLLRLRGCMAPGELLEELRRVGVEVGRNRLTRVLLEYNGRLYKRVKEGSTVRYCAVEEV</sequence>
<dbReference type="Proteomes" id="UP000196694">
    <property type="component" value="Unassembled WGS sequence"/>
</dbReference>